<reference evidence="1 2" key="1">
    <citation type="submission" date="2019-03" db="EMBL/GenBank/DDBJ databases">
        <title>Single cell metagenomics reveals metabolic interactions within the superorganism composed of flagellate Streblomastix strix and complex community of Bacteroidetes bacteria on its surface.</title>
        <authorList>
            <person name="Treitli S.C."/>
            <person name="Kolisko M."/>
            <person name="Husnik F."/>
            <person name="Keeling P."/>
            <person name="Hampl V."/>
        </authorList>
    </citation>
    <scope>NUCLEOTIDE SEQUENCE [LARGE SCALE GENOMIC DNA]</scope>
    <source>
        <strain evidence="1">ST1C</strain>
    </source>
</reference>
<comment type="caution">
    <text evidence="1">The sequence shown here is derived from an EMBL/GenBank/DDBJ whole genome shotgun (WGS) entry which is preliminary data.</text>
</comment>
<name>A0A5J4X200_9EUKA</name>
<gene>
    <name evidence="1" type="ORF">EZS28_003100</name>
</gene>
<dbReference type="PANTHER" id="PTHR33050:SF7">
    <property type="entry name" value="RIBONUCLEASE H"/>
    <property type="match status" value="1"/>
</dbReference>
<dbReference type="InterPro" id="IPR036397">
    <property type="entry name" value="RNaseH_sf"/>
</dbReference>
<dbReference type="InterPro" id="IPR052055">
    <property type="entry name" value="Hepadnavirus_pol/RT"/>
</dbReference>
<dbReference type="CDD" id="cd09275">
    <property type="entry name" value="RNase_HI_RT_DIRS1"/>
    <property type="match status" value="1"/>
</dbReference>
<protein>
    <submittedName>
        <fullName evidence="1">Uncharacterized protein</fullName>
    </submittedName>
</protein>
<organism evidence="1 2">
    <name type="scientific">Streblomastix strix</name>
    <dbReference type="NCBI Taxonomy" id="222440"/>
    <lineage>
        <taxon>Eukaryota</taxon>
        <taxon>Metamonada</taxon>
        <taxon>Preaxostyla</taxon>
        <taxon>Oxymonadida</taxon>
        <taxon>Streblomastigidae</taxon>
        <taxon>Streblomastix</taxon>
    </lineage>
</organism>
<dbReference type="Gene3D" id="3.30.420.10">
    <property type="entry name" value="Ribonuclease H-like superfamily/Ribonuclease H"/>
    <property type="match status" value="1"/>
</dbReference>
<evidence type="ECO:0000313" key="1">
    <source>
        <dbReference type="EMBL" id="KAA6401377.1"/>
    </source>
</evidence>
<evidence type="ECO:0000313" key="2">
    <source>
        <dbReference type="Proteomes" id="UP000324800"/>
    </source>
</evidence>
<dbReference type="AlphaFoldDB" id="A0A5J4X200"/>
<proteinExistence type="predicted"/>
<dbReference type="PANTHER" id="PTHR33050">
    <property type="entry name" value="REVERSE TRANSCRIPTASE DOMAIN-CONTAINING PROTEIN"/>
    <property type="match status" value="1"/>
</dbReference>
<dbReference type="Proteomes" id="UP000324800">
    <property type="component" value="Unassembled WGS sequence"/>
</dbReference>
<feature type="non-terminal residue" evidence="1">
    <location>
        <position position="1"/>
    </location>
</feature>
<dbReference type="GO" id="GO:0003676">
    <property type="term" value="F:nucleic acid binding"/>
    <property type="evidence" value="ECO:0007669"/>
    <property type="project" value="InterPro"/>
</dbReference>
<dbReference type="EMBL" id="SNRW01000400">
    <property type="protein sequence ID" value="KAA6401377.1"/>
    <property type="molecule type" value="Genomic_DNA"/>
</dbReference>
<sequence length="345" mass="40054">EEVMASYASPKDKGVTLELQTRDTLVQHGEWNKEQKKWTSNKKEMEAIYLGLFRYGQIFRELQIEAILIKSDNSTTVLYLVKQRAGQTLIAKVKKIVKLCQQLRIHTQTQHSPGKSNNITDALSRLSTQGDYSVKIEIFIALCQAWQIILTLDLFATGGKQIRAQIHSNVCGRRRGRMVRRVFEIMDGGDLLDLTTNSEDWKSPNRLRKVQTKINHNSTLVARSNMVHTLTNRQQQIPYSWRELSYSVPREGDDQEEGHVTIRKNRGISHRSRVEQGRKLLIEFLDNVIMAGETQQMIIEGQKYNNQKKYMQTMGVFDDWTKEKNFIVEDIMSKKIPFTRTEFMT</sequence>
<accession>A0A5J4X200</accession>